<keyword evidence="9" id="KW-0418">Kinase</keyword>
<evidence type="ECO:0000313" key="21">
    <source>
        <dbReference type="EMBL" id="MDR7294737.1"/>
    </source>
</evidence>
<dbReference type="SUPFAM" id="SSF158472">
    <property type="entry name" value="HAMP domain-like"/>
    <property type="match status" value="1"/>
</dbReference>
<dbReference type="CDD" id="cd06225">
    <property type="entry name" value="HAMP"/>
    <property type="match status" value="1"/>
</dbReference>
<dbReference type="RefSeq" id="WP_310340328.1">
    <property type="nucleotide sequence ID" value="NZ_JAVDXQ010000001.1"/>
</dbReference>
<dbReference type="Gene3D" id="3.40.50.2300">
    <property type="match status" value="2"/>
</dbReference>
<dbReference type="InterPro" id="IPR003594">
    <property type="entry name" value="HATPase_dom"/>
</dbReference>
<evidence type="ECO:0000256" key="5">
    <source>
        <dbReference type="ARBA" id="ARBA00022553"/>
    </source>
</evidence>
<dbReference type="Pfam" id="PF02518">
    <property type="entry name" value="HATPase_c"/>
    <property type="match status" value="1"/>
</dbReference>
<feature type="domain" description="Response regulatory" evidence="18">
    <location>
        <begin position="662"/>
        <end position="780"/>
    </location>
</feature>
<dbReference type="InterPro" id="IPR036097">
    <property type="entry name" value="HisK_dim/P_sf"/>
</dbReference>
<feature type="domain" description="Response regulatory" evidence="18">
    <location>
        <begin position="516"/>
        <end position="638"/>
    </location>
</feature>
<dbReference type="InterPro" id="IPR008207">
    <property type="entry name" value="Sig_transdc_His_kin_Hpt_dom"/>
</dbReference>
<dbReference type="EC" id="2.7.13.3" evidence="3"/>
<comment type="catalytic activity">
    <reaction evidence="1">
        <text>ATP + protein L-histidine = ADP + protein N-phospho-L-histidine.</text>
        <dbReference type="EC" id="2.7.13.3"/>
    </reaction>
</comment>
<dbReference type="InterPro" id="IPR033417">
    <property type="entry name" value="CHASE8"/>
</dbReference>
<feature type="modified residue" description="Phosphohistidine" evidence="14">
    <location>
        <position position="856"/>
    </location>
</feature>
<reference evidence="21 22" key="1">
    <citation type="submission" date="2023-07" db="EMBL/GenBank/DDBJ databases">
        <title>Sorghum-associated microbial communities from plants grown in Nebraska, USA.</title>
        <authorList>
            <person name="Schachtman D."/>
        </authorList>
    </citation>
    <scope>NUCLEOTIDE SEQUENCE [LARGE SCALE GENOMIC DNA]</scope>
    <source>
        <strain evidence="21 22">BE310</strain>
    </source>
</reference>
<dbReference type="SUPFAM" id="SSF52172">
    <property type="entry name" value="CheY-like"/>
    <property type="match status" value="2"/>
</dbReference>
<evidence type="ECO:0000256" key="4">
    <source>
        <dbReference type="ARBA" id="ARBA00022475"/>
    </source>
</evidence>
<dbReference type="Pfam" id="PF01627">
    <property type="entry name" value="Hpt"/>
    <property type="match status" value="1"/>
</dbReference>
<dbReference type="PROSITE" id="PS50885">
    <property type="entry name" value="HAMP"/>
    <property type="match status" value="1"/>
</dbReference>
<dbReference type="SUPFAM" id="SSF47384">
    <property type="entry name" value="Homodimeric domain of signal transducing histidine kinase"/>
    <property type="match status" value="1"/>
</dbReference>
<dbReference type="InterPro" id="IPR003660">
    <property type="entry name" value="HAMP_dom"/>
</dbReference>
<dbReference type="SMART" id="SM00448">
    <property type="entry name" value="REC"/>
    <property type="match status" value="2"/>
</dbReference>
<evidence type="ECO:0000259" key="18">
    <source>
        <dbReference type="PROSITE" id="PS50110"/>
    </source>
</evidence>
<dbReference type="SUPFAM" id="SSF47226">
    <property type="entry name" value="Histidine-containing phosphotransfer domain, HPT domain"/>
    <property type="match status" value="1"/>
</dbReference>
<dbReference type="PANTHER" id="PTHR45339:SF1">
    <property type="entry name" value="HYBRID SIGNAL TRANSDUCTION HISTIDINE KINASE J"/>
    <property type="match status" value="1"/>
</dbReference>
<dbReference type="Gene3D" id="6.10.340.10">
    <property type="match status" value="1"/>
</dbReference>
<dbReference type="InterPro" id="IPR005467">
    <property type="entry name" value="His_kinase_dom"/>
</dbReference>
<evidence type="ECO:0000256" key="15">
    <source>
        <dbReference type="PROSITE-ProRule" id="PRU00169"/>
    </source>
</evidence>
<dbReference type="SMART" id="SM00388">
    <property type="entry name" value="HisKA"/>
    <property type="match status" value="1"/>
</dbReference>
<keyword evidence="7 16" id="KW-0812">Transmembrane</keyword>
<dbReference type="SMART" id="SM00304">
    <property type="entry name" value="HAMP"/>
    <property type="match status" value="1"/>
</dbReference>
<dbReference type="SMART" id="SM00387">
    <property type="entry name" value="HATPase_c"/>
    <property type="match status" value="1"/>
</dbReference>
<feature type="domain" description="Histidine kinase" evidence="17">
    <location>
        <begin position="280"/>
        <end position="501"/>
    </location>
</feature>
<dbReference type="InterPro" id="IPR036890">
    <property type="entry name" value="HATPase_C_sf"/>
</dbReference>
<keyword evidence="10" id="KW-0067">ATP-binding</keyword>
<feature type="modified residue" description="4-aspartylphosphate" evidence="15">
    <location>
        <position position="713"/>
    </location>
</feature>
<evidence type="ECO:0000259" key="17">
    <source>
        <dbReference type="PROSITE" id="PS50109"/>
    </source>
</evidence>
<dbReference type="CDD" id="cd00082">
    <property type="entry name" value="HisKA"/>
    <property type="match status" value="1"/>
</dbReference>
<feature type="domain" description="HAMP" evidence="19">
    <location>
        <begin position="180"/>
        <end position="233"/>
    </location>
</feature>
<evidence type="ECO:0000256" key="8">
    <source>
        <dbReference type="ARBA" id="ARBA00022741"/>
    </source>
</evidence>
<dbReference type="Proteomes" id="UP001180536">
    <property type="component" value="Unassembled WGS sequence"/>
</dbReference>
<feature type="modified residue" description="4-aspartylphosphate" evidence="15">
    <location>
        <position position="570"/>
    </location>
</feature>
<keyword evidence="6" id="KW-0808">Transferase</keyword>
<dbReference type="InterPro" id="IPR004358">
    <property type="entry name" value="Sig_transdc_His_kin-like_C"/>
</dbReference>
<evidence type="ECO:0000256" key="6">
    <source>
        <dbReference type="ARBA" id="ARBA00022679"/>
    </source>
</evidence>
<keyword evidence="22" id="KW-1185">Reference proteome</keyword>
<dbReference type="Gene3D" id="1.10.287.130">
    <property type="match status" value="1"/>
</dbReference>
<organism evidence="21 22">
    <name type="scientific">Pelomonas aquatica</name>
    <dbReference type="NCBI Taxonomy" id="431058"/>
    <lineage>
        <taxon>Bacteria</taxon>
        <taxon>Pseudomonadati</taxon>
        <taxon>Pseudomonadota</taxon>
        <taxon>Betaproteobacteria</taxon>
        <taxon>Burkholderiales</taxon>
        <taxon>Sphaerotilaceae</taxon>
        <taxon>Roseateles</taxon>
    </lineage>
</organism>
<dbReference type="Gene3D" id="1.20.120.160">
    <property type="entry name" value="HPT domain"/>
    <property type="match status" value="1"/>
</dbReference>
<dbReference type="InterPro" id="IPR036641">
    <property type="entry name" value="HPT_dom_sf"/>
</dbReference>
<protein>
    <recommendedName>
        <fullName evidence="3">histidine kinase</fullName>
        <ecNumber evidence="3">2.7.13.3</ecNumber>
    </recommendedName>
</protein>
<dbReference type="EMBL" id="JAVDXQ010000001">
    <property type="protein sequence ID" value="MDR7294737.1"/>
    <property type="molecule type" value="Genomic_DNA"/>
</dbReference>
<evidence type="ECO:0000256" key="3">
    <source>
        <dbReference type="ARBA" id="ARBA00012438"/>
    </source>
</evidence>
<dbReference type="InterPro" id="IPR001789">
    <property type="entry name" value="Sig_transdc_resp-reg_receiver"/>
</dbReference>
<dbReference type="PROSITE" id="PS50110">
    <property type="entry name" value="RESPONSE_REGULATORY"/>
    <property type="match status" value="2"/>
</dbReference>
<dbReference type="Gene3D" id="3.30.565.10">
    <property type="entry name" value="Histidine kinase-like ATPase, C-terminal domain"/>
    <property type="match status" value="1"/>
</dbReference>
<keyword evidence="11 16" id="KW-1133">Transmembrane helix</keyword>
<name>A0ABU1Z291_9BURK</name>
<dbReference type="Pfam" id="PF00672">
    <property type="entry name" value="HAMP"/>
    <property type="match status" value="1"/>
</dbReference>
<dbReference type="InterPro" id="IPR003661">
    <property type="entry name" value="HisK_dim/P_dom"/>
</dbReference>
<feature type="transmembrane region" description="Helical" evidence="16">
    <location>
        <begin position="12"/>
        <end position="33"/>
    </location>
</feature>
<feature type="transmembrane region" description="Helical" evidence="16">
    <location>
        <begin position="156"/>
        <end position="174"/>
    </location>
</feature>
<dbReference type="Pfam" id="PF00512">
    <property type="entry name" value="HisKA"/>
    <property type="match status" value="1"/>
</dbReference>
<evidence type="ECO:0000256" key="9">
    <source>
        <dbReference type="ARBA" id="ARBA00022777"/>
    </source>
</evidence>
<sequence length="994" mass="106837">MTIRLRSIRTKVLLMVLAVNACTLLAASAAFFFHAMSENRTRSARELTTLAEILGQGSVTALEFDDAKVAADNLGQLRGDANINAAALYTASGKLFAQYINPRAPETRVPAQRPTGGVEVFRENMTVLVPVKSSTGQIGAVYVDGQHDAAQWLRDYLVIFGLVLAFSLGFGLLVSSGLQRRITGPILAVGKVARRVMESRDFKLRAAKTTEDEIGELAESFNGMLQTLEHEIAERSTAEVAVRTLNAELEQRVEQRTTELAVRTREAEAASRAKADFLANMSHEIRTPMNAVLGLAYLLANKPLDADALDLVRKIRNAGRSLQTIINDILDFSKIEAGRLEIEEAPLHLDGVLDNLANIMGTNAGDKDLELVIAPAPDVGGELHGDALRLEQILINLTSNAIKFTHHGVVKVGITLLERSDTVARLRFSVSDTGIGIPLEKQAHVFSAFAQADTSTTRRFGGTGLGLAICRQLVSKMGGEIGVISTPGKGSEFWFSLPFKWVPTQSYEPMALSKLEILVADDSDVARENLALTARAMGWSPTLTDSGAAAVDQARSRWQTAQPYDVLLLDWRMPGMDGLEAARAIRRVMEGQTAPIVLMVTAYAHDELLKSVGSDLVDGVLNKPVTSSSLYNSVAEAMRRRGRPTVSDRPETGNAQRLAGVRALVVDDSDINREVASRILESEGASVELAENGLVALDWLSAHVGAVDVVLMDVQMPVMDGYQATRMLRGVAGLADLPVVALTAGAFKVQQDEAREAGMNAFVAKPFAVDELIGVIQRLAVPRPMAAVAPADAGPPAPANGGVDVIAVEDAVKVWRDLAVYRRFLAKFARDNADSMAQLRQLLDEGNAKQAGALLHKLKGSAGNLALPELTRVAGRLERLLMDGGDVLAEFAALQDAFIRACAAIAAHLAEQGAEAPPPVATAQAPADKARLKPLFDELLGALDRDNPDLATPVLQQLGAWVPDASLAPIRASVEDFDFRRAENLARELVAELK</sequence>
<comment type="caution">
    <text evidence="21">The sequence shown here is derived from an EMBL/GenBank/DDBJ whole genome shotgun (WGS) entry which is preliminary data.</text>
</comment>
<gene>
    <name evidence="21" type="ORF">J2X16_000058</name>
</gene>
<dbReference type="Pfam" id="PF17152">
    <property type="entry name" value="CHASE8"/>
    <property type="match status" value="1"/>
</dbReference>
<dbReference type="InterPro" id="IPR011006">
    <property type="entry name" value="CheY-like_superfamily"/>
</dbReference>
<evidence type="ECO:0000256" key="7">
    <source>
        <dbReference type="ARBA" id="ARBA00022692"/>
    </source>
</evidence>
<feature type="domain" description="HPt" evidence="20">
    <location>
        <begin position="817"/>
        <end position="916"/>
    </location>
</feature>
<evidence type="ECO:0000256" key="1">
    <source>
        <dbReference type="ARBA" id="ARBA00000085"/>
    </source>
</evidence>
<evidence type="ECO:0000259" key="19">
    <source>
        <dbReference type="PROSITE" id="PS50885"/>
    </source>
</evidence>
<dbReference type="PROSITE" id="PS50894">
    <property type="entry name" value="HPT"/>
    <property type="match status" value="1"/>
</dbReference>
<keyword evidence="8" id="KW-0547">Nucleotide-binding</keyword>
<dbReference type="PRINTS" id="PR00344">
    <property type="entry name" value="BCTRLSENSOR"/>
</dbReference>
<dbReference type="CDD" id="cd16922">
    <property type="entry name" value="HATPase_EvgS-ArcB-TorS-like"/>
    <property type="match status" value="1"/>
</dbReference>
<evidence type="ECO:0000256" key="10">
    <source>
        <dbReference type="ARBA" id="ARBA00022840"/>
    </source>
</evidence>
<keyword evidence="5 15" id="KW-0597">Phosphoprotein</keyword>
<evidence type="ECO:0000256" key="16">
    <source>
        <dbReference type="SAM" id="Phobius"/>
    </source>
</evidence>
<dbReference type="PROSITE" id="PS50109">
    <property type="entry name" value="HIS_KIN"/>
    <property type="match status" value="1"/>
</dbReference>
<evidence type="ECO:0000256" key="13">
    <source>
        <dbReference type="ARBA" id="ARBA00023136"/>
    </source>
</evidence>
<keyword evidence="13 16" id="KW-0472">Membrane</keyword>
<comment type="subcellular location">
    <subcellularLocation>
        <location evidence="2">Cell membrane</location>
        <topology evidence="2">Multi-pass membrane protein</topology>
    </subcellularLocation>
</comment>
<dbReference type="SUPFAM" id="SSF55874">
    <property type="entry name" value="ATPase domain of HSP90 chaperone/DNA topoisomerase II/histidine kinase"/>
    <property type="match status" value="1"/>
</dbReference>
<keyword evidence="12" id="KW-0902">Two-component regulatory system</keyword>
<evidence type="ECO:0000256" key="14">
    <source>
        <dbReference type="PROSITE-ProRule" id="PRU00110"/>
    </source>
</evidence>
<dbReference type="CDD" id="cd00088">
    <property type="entry name" value="HPT"/>
    <property type="match status" value="1"/>
</dbReference>
<keyword evidence="4" id="KW-1003">Cell membrane</keyword>
<evidence type="ECO:0000256" key="11">
    <source>
        <dbReference type="ARBA" id="ARBA00022989"/>
    </source>
</evidence>
<dbReference type="Pfam" id="PF00072">
    <property type="entry name" value="Response_reg"/>
    <property type="match status" value="2"/>
</dbReference>
<evidence type="ECO:0000313" key="22">
    <source>
        <dbReference type="Proteomes" id="UP001180536"/>
    </source>
</evidence>
<evidence type="ECO:0000256" key="2">
    <source>
        <dbReference type="ARBA" id="ARBA00004651"/>
    </source>
</evidence>
<proteinExistence type="predicted"/>
<evidence type="ECO:0000259" key="20">
    <source>
        <dbReference type="PROSITE" id="PS50894"/>
    </source>
</evidence>
<dbReference type="PANTHER" id="PTHR45339">
    <property type="entry name" value="HYBRID SIGNAL TRANSDUCTION HISTIDINE KINASE J"/>
    <property type="match status" value="1"/>
</dbReference>
<accession>A0ABU1Z291</accession>
<evidence type="ECO:0000256" key="12">
    <source>
        <dbReference type="ARBA" id="ARBA00023012"/>
    </source>
</evidence>
<dbReference type="CDD" id="cd17546">
    <property type="entry name" value="REC_hyHK_CKI1_RcsC-like"/>
    <property type="match status" value="2"/>
</dbReference>